<evidence type="ECO:0000256" key="4">
    <source>
        <dbReference type="PROSITE-ProRule" id="PRU00723"/>
    </source>
</evidence>
<accession>A0A9P1GS60</accession>
<evidence type="ECO:0000313" key="7">
    <source>
        <dbReference type="EMBL" id="CAI4020069.1"/>
    </source>
</evidence>
<comment type="caution">
    <text evidence="7">The sequence shown here is derived from an EMBL/GenBank/DDBJ whole genome shotgun (WGS) entry which is preliminary data.</text>
</comment>
<sequence length="346" mass="37696">MAGNLGGEVELEPVLERVAPPTPPWRKPKPTSATGEADRGPPSTSGVQALLELLRAGAQDFLDDDEADEAFGIEKPQEAPEEVDDLSLSGPLRKRRRSEAESAGAAPHAVPAEDEAFDFEFEADLQKVSESKVPRNSTGGMLSEDGLSSTQIVVPEAPKETALQPAYVAVEALPTTTSKYVYNGRMKRWEMRTLKASYVRPPQEKRPGGPPPKQKVKLCRFFAIYGNCKFADRCYYAHSEAELDLGDDVEAQQRIISECAYKAWEDSEAPGGCSYAQALAVRLAIRFEAQPQNLLPTMEKTGLPMQGGSRATVKMLLRLCHPDKCSHPEAKRAVQILGPVLASCTS</sequence>
<dbReference type="Gene3D" id="4.10.1000.10">
    <property type="entry name" value="Zinc finger, CCCH-type"/>
    <property type="match status" value="1"/>
</dbReference>
<gene>
    <name evidence="7" type="ORF">C1SCF055_LOCUS44518</name>
</gene>
<feature type="domain" description="C3H1-type" evidence="6">
    <location>
        <begin position="213"/>
        <end position="241"/>
    </location>
</feature>
<feature type="compositionally biased region" description="Acidic residues" evidence="5">
    <location>
        <begin position="61"/>
        <end position="71"/>
    </location>
</feature>
<dbReference type="InterPro" id="IPR000571">
    <property type="entry name" value="Znf_CCCH"/>
</dbReference>
<dbReference type="GO" id="GO:0008270">
    <property type="term" value="F:zinc ion binding"/>
    <property type="evidence" value="ECO:0007669"/>
    <property type="project" value="UniProtKB-KW"/>
</dbReference>
<dbReference type="InterPro" id="IPR036855">
    <property type="entry name" value="Znf_CCCH_sf"/>
</dbReference>
<name>A0A9P1GS60_9DINO</name>
<evidence type="ECO:0000313" key="8">
    <source>
        <dbReference type="EMBL" id="CAL1173444.1"/>
    </source>
</evidence>
<evidence type="ECO:0000256" key="2">
    <source>
        <dbReference type="ARBA" id="ARBA00022771"/>
    </source>
</evidence>
<evidence type="ECO:0000313" key="10">
    <source>
        <dbReference type="Proteomes" id="UP001152797"/>
    </source>
</evidence>
<dbReference type="AlphaFoldDB" id="A0A9P1GS60"/>
<dbReference type="EMBL" id="CAMXCT030006789">
    <property type="protein sequence ID" value="CAL4807381.1"/>
    <property type="molecule type" value="Genomic_DNA"/>
</dbReference>
<dbReference type="SMART" id="SM00356">
    <property type="entry name" value="ZnF_C3H1"/>
    <property type="match status" value="1"/>
</dbReference>
<reference evidence="7" key="1">
    <citation type="submission" date="2022-10" db="EMBL/GenBank/DDBJ databases">
        <authorList>
            <person name="Chen Y."/>
            <person name="Dougan E. K."/>
            <person name="Chan C."/>
            <person name="Rhodes N."/>
            <person name="Thang M."/>
        </authorList>
    </citation>
    <scope>NUCLEOTIDE SEQUENCE</scope>
</reference>
<dbReference type="EMBL" id="CAMXCT010006789">
    <property type="protein sequence ID" value="CAI4020069.1"/>
    <property type="molecule type" value="Genomic_DNA"/>
</dbReference>
<feature type="zinc finger region" description="C3H1-type" evidence="4">
    <location>
        <begin position="213"/>
        <end position="241"/>
    </location>
</feature>
<protein>
    <submittedName>
        <fullName evidence="9">C3H1-type domain-containing protein</fullName>
    </submittedName>
</protein>
<dbReference type="SUPFAM" id="SSF90229">
    <property type="entry name" value="CCCH zinc finger"/>
    <property type="match status" value="1"/>
</dbReference>
<evidence type="ECO:0000313" key="9">
    <source>
        <dbReference type="EMBL" id="CAL4807381.1"/>
    </source>
</evidence>
<evidence type="ECO:0000256" key="3">
    <source>
        <dbReference type="ARBA" id="ARBA00022833"/>
    </source>
</evidence>
<dbReference type="OrthoDB" id="425624at2759"/>
<keyword evidence="10" id="KW-1185">Reference proteome</keyword>
<reference evidence="8" key="2">
    <citation type="submission" date="2024-04" db="EMBL/GenBank/DDBJ databases">
        <authorList>
            <person name="Chen Y."/>
            <person name="Shah S."/>
            <person name="Dougan E. K."/>
            <person name="Thang M."/>
            <person name="Chan C."/>
        </authorList>
    </citation>
    <scope>NUCLEOTIDE SEQUENCE [LARGE SCALE GENOMIC DNA]</scope>
</reference>
<dbReference type="Pfam" id="PF00642">
    <property type="entry name" value="zf-CCCH"/>
    <property type="match status" value="1"/>
</dbReference>
<evidence type="ECO:0000259" key="6">
    <source>
        <dbReference type="PROSITE" id="PS50103"/>
    </source>
</evidence>
<keyword evidence="3 4" id="KW-0862">Zinc</keyword>
<keyword evidence="1 4" id="KW-0479">Metal-binding</keyword>
<evidence type="ECO:0000256" key="1">
    <source>
        <dbReference type="ARBA" id="ARBA00022723"/>
    </source>
</evidence>
<organism evidence="7">
    <name type="scientific">Cladocopium goreaui</name>
    <dbReference type="NCBI Taxonomy" id="2562237"/>
    <lineage>
        <taxon>Eukaryota</taxon>
        <taxon>Sar</taxon>
        <taxon>Alveolata</taxon>
        <taxon>Dinophyceae</taxon>
        <taxon>Suessiales</taxon>
        <taxon>Symbiodiniaceae</taxon>
        <taxon>Cladocopium</taxon>
    </lineage>
</organism>
<evidence type="ECO:0000256" key="5">
    <source>
        <dbReference type="SAM" id="MobiDB-lite"/>
    </source>
</evidence>
<keyword evidence="2 4" id="KW-0863">Zinc-finger</keyword>
<dbReference type="EMBL" id="CAMXCT020006789">
    <property type="protein sequence ID" value="CAL1173444.1"/>
    <property type="molecule type" value="Genomic_DNA"/>
</dbReference>
<dbReference type="PROSITE" id="PS50103">
    <property type="entry name" value="ZF_C3H1"/>
    <property type="match status" value="1"/>
</dbReference>
<dbReference type="Proteomes" id="UP001152797">
    <property type="component" value="Unassembled WGS sequence"/>
</dbReference>
<proteinExistence type="predicted"/>
<feature type="region of interest" description="Disordered" evidence="5">
    <location>
        <begin position="1"/>
        <end position="111"/>
    </location>
</feature>